<dbReference type="EMBL" id="CP009288">
    <property type="protein sequence ID" value="AIQ12149.1"/>
    <property type="molecule type" value="Genomic_DNA"/>
</dbReference>
<name>A0A089IT06_PAEDU</name>
<dbReference type="AlphaFoldDB" id="A0A089IT06"/>
<evidence type="ECO:0000313" key="2">
    <source>
        <dbReference type="Proteomes" id="UP000029409"/>
    </source>
</evidence>
<sequence>MSFVSVLGRKDFLCVMSDGTLIGDNHEILQEDYQRFINIGNQAFIAFAGSQGPCEELSVQMLPYFDVKTDFSVIHNALVDFFNTDDLNQRGVKVMIAFGGINLEGNIEFFTVDSETNKSERYFPEGEDLKFCFLRSGDTLNDLNVKGKMIELLRTTGANTPTECVSAQKLLNDYIADHDAEVNKKTSRMVIKK</sequence>
<dbReference type="STRING" id="44251.PDUR_09615"/>
<protein>
    <submittedName>
        <fullName evidence="1">Uncharacterized protein</fullName>
    </submittedName>
</protein>
<dbReference type="OrthoDB" id="2677612at2"/>
<proteinExistence type="predicted"/>
<keyword evidence="2" id="KW-1185">Reference proteome</keyword>
<organism evidence="1 2">
    <name type="scientific">Paenibacillus durus</name>
    <name type="common">Paenibacillus azotofixans</name>
    <dbReference type="NCBI Taxonomy" id="44251"/>
    <lineage>
        <taxon>Bacteria</taxon>
        <taxon>Bacillati</taxon>
        <taxon>Bacillota</taxon>
        <taxon>Bacilli</taxon>
        <taxon>Bacillales</taxon>
        <taxon>Paenibacillaceae</taxon>
        <taxon>Paenibacillus</taxon>
    </lineage>
</organism>
<dbReference type="KEGG" id="pdu:PDUR_09615"/>
<gene>
    <name evidence="1" type="ORF">PDUR_09615</name>
</gene>
<dbReference type="eggNOG" id="ENOG502ZP9V">
    <property type="taxonomic scope" value="Bacteria"/>
</dbReference>
<accession>A0A089IT06</accession>
<dbReference type="RefSeq" id="WP_042206009.1">
    <property type="nucleotide sequence ID" value="NZ_CP009288.1"/>
</dbReference>
<reference evidence="1 2" key="1">
    <citation type="submission" date="2014-08" db="EMBL/GenBank/DDBJ databases">
        <title>Comparative genomics of the Paenibacillus odorifer group.</title>
        <authorList>
            <person name="den Bakker H.C."/>
            <person name="Tsai Y.-C."/>
            <person name="Martin N."/>
            <person name="Korlach J."/>
            <person name="Wiedmann M."/>
        </authorList>
    </citation>
    <scope>NUCLEOTIDE SEQUENCE [LARGE SCALE GENOMIC DNA]</scope>
    <source>
        <strain evidence="1 2">DSM 1735</strain>
    </source>
</reference>
<dbReference type="Proteomes" id="UP000029409">
    <property type="component" value="Chromosome"/>
</dbReference>
<evidence type="ECO:0000313" key="1">
    <source>
        <dbReference type="EMBL" id="AIQ12149.1"/>
    </source>
</evidence>